<reference evidence="1 2" key="1">
    <citation type="submission" date="2019-06" db="EMBL/GenBank/DDBJ databases">
        <title>Sequencing the genomes of 1000 actinobacteria strains.</title>
        <authorList>
            <person name="Klenk H.-P."/>
        </authorList>
    </citation>
    <scope>NUCLEOTIDE SEQUENCE [LARGE SCALE GENOMIC DNA]</scope>
    <source>
        <strain evidence="1 2">DSM 45456</strain>
    </source>
</reference>
<comment type="caution">
    <text evidence="1">The sequence shown here is derived from an EMBL/GenBank/DDBJ whole genome shotgun (WGS) entry which is preliminary data.</text>
</comment>
<keyword evidence="2" id="KW-1185">Reference proteome</keyword>
<dbReference type="EMBL" id="VFPP01000001">
    <property type="protein sequence ID" value="TQM85181.1"/>
    <property type="molecule type" value="Genomic_DNA"/>
</dbReference>
<accession>A0A543JQQ0</accession>
<sequence>MTAIPAEHDPARLLLICDHCGRADDSGPHEVWPVLWAHALANGWGGRDRAIGPHSCPRCAG</sequence>
<dbReference type="OrthoDB" id="5456061at2"/>
<evidence type="ECO:0000313" key="2">
    <source>
        <dbReference type="Proteomes" id="UP000316628"/>
    </source>
</evidence>
<evidence type="ECO:0000313" key="1">
    <source>
        <dbReference type="EMBL" id="TQM85181.1"/>
    </source>
</evidence>
<protein>
    <submittedName>
        <fullName evidence="1">Uncharacterized protein</fullName>
    </submittedName>
</protein>
<organism evidence="1 2">
    <name type="scientific">Saccharothrix saharensis</name>
    <dbReference type="NCBI Taxonomy" id="571190"/>
    <lineage>
        <taxon>Bacteria</taxon>
        <taxon>Bacillati</taxon>
        <taxon>Actinomycetota</taxon>
        <taxon>Actinomycetes</taxon>
        <taxon>Pseudonocardiales</taxon>
        <taxon>Pseudonocardiaceae</taxon>
        <taxon>Saccharothrix</taxon>
    </lineage>
</organism>
<proteinExistence type="predicted"/>
<name>A0A543JQQ0_9PSEU</name>
<dbReference type="AlphaFoldDB" id="A0A543JQQ0"/>
<dbReference type="Proteomes" id="UP000316628">
    <property type="component" value="Unassembled WGS sequence"/>
</dbReference>
<dbReference type="RefSeq" id="WP_141983255.1">
    <property type="nucleotide sequence ID" value="NZ_VFPP01000001.1"/>
</dbReference>
<gene>
    <name evidence="1" type="ORF">FHX81_7654</name>
</gene>